<keyword evidence="1" id="KW-0808">Transferase</keyword>
<dbReference type="Proteomes" id="UP000494301">
    <property type="component" value="Unassembled WGS sequence"/>
</dbReference>
<dbReference type="GO" id="GO:0016774">
    <property type="term" value="F:phosphotransferase activity, carboxyl group as acceptor"/>
    <property type="evidence" value="ECO:0007669"/>
    <property type="project" value="InterPro"/>
</dbReference>
<evidence type="ECO:0000313" key="7">
    <source>
        <dbReference type="Proteomes" id="UP000494120"/>
    </source>
</evidence>
<organism evidence="5 8">
    <name type="scientific">Burkholderia aenigmatica</name>
    <dbReference type="NCBI Taxonomy" id="2015348"/>
    <lineage>
        <taxon>Bacteria</taxon>
        <taxon>Pseudomonadati</taxon>
        <taxon>Pseudomonadota</taxon>
        <taxon>Betaproteobacteria</taxon>
        <taxon>Burkholderiales</taxon>
        <taxon>Burkholderiaceae</taxon>
        <taxon>Burkholderia</taxon>
        <taxon>Burkholderia cepacia complex</taxon>
    </lineage>
</organism>
<evidence type="ECO:0000256" key="1">
    <source>
        <dbReference type="ARBA" id="ARBA00022679"/>
    </source>
</evidence>
<keyword evidence="2" id="KW-0547">Nucleotide-binding</keyword>
<dbReference type="GO" id="GO:0016301">
    <property type="term" value="F:kinase activity"/>
    <property type="evidence" value="ECO:0007669"/>
    <property type="project" value="UniProtKB-KW"/>
</dbReference>
<dbReference type="Proteomes" id="UP000494120">
    <property type="component" value="Unassembled WGS sequence"/>
</dbReference>
<evidence type="ECO:0000256" key="4">
    <source>
        <dbReference type="ARBA" id="ARBA00022840"/>
    </source>
</evidence>
<dbReference type="GO" id="GO:0005524">
    <property type="term" value="F:ATP binding"/>
    <property type="evidence" value="ECO:0007669"/>
    <property type="project" value="UniProtKB-KW"/>
</dbReference>
<protein>
    <submittedName>
        <fullName evidence="5">Acetate kinase</fullName>
    </submittedName>
</protein>
<keyword evidence="3 5" id="KW-0418">Kinase</keyword>
<evidence type="ECO:0000313" key="6">
    <source>
        <dbReference type="EMBL" id="VWC49415.1"/>
    </source>
</evidence>
<evidence type="ECO:0000313" key="5">
    <source>
        <dbReference type="EMBL" id="CAB3961318.1"/>
    </source>
</evidence>
<accession>A0A6J5IQW4</accession>
<sequence>MADVRQHQKCDALIARCRALRPATVAIAFDGVGHRVVHGGPYFTAPVRIDARVLEKIESLAPLRQKLATDDNLMIARHTRRVLDDTTLPALLPPL</sequence>
<dbReference type="InterPro" id="IPR000890">
    <property type="entry name" value="Aliphatic_acid_kin_short-chain"/>
</dbReference>
<dbReference type="Pfam" id="PF00871">
    <property type="entry name" value="Acetate_kinase"/>
    <property type="match status" value="1"/>
</dbReference>
<evidence type="ECO:0000313" key="8">
    <source>
        <dbReference type="Proteomes" id="UP000494301"/>
    </source>
</evidence>
<keyword evidence="4" id="KW-0067">ATP-binding</keyword>
<reference evidence="5 8" key="1">
    <citation type="submission" date="2020-04" db="EMBL/GenBank/DDBJ databases">
        <authorList>
            <person name="Depoorter E."/>
        </authorList>
    </citation>
    <scope>NUCLEOTIDE SEQUENCE [LARGE SCALE GENOMIC DNA]</scope>
    <source>
        <strain evidence="5 8">BCC0217</strain>
        <strain evidence="6 7">R-17378</strain>
    </source>
</reference>
<evidence type="ECO:0000256" key="2">
    <source>
        <dbReference type="ARBA" id="ARBA00022741"/>
    </source>
</evidence>
<dbReference type="EMBL" id="CABVQG010000002">
    <property type="protein sequence ID" value="VWC49415.1"/>
    <property type="molecule type" value="Genomic_DNA"/>
</dbReference>
<gene>
    <name evidence="6" type="ORF">BLA17378_00609</name>
    <name evidence="5" type="ORF">BLA3211_01059</name>
</gene>
<dbReference type="Gene3D" id="3.30.420.40">
    <property type="match status" value="1"/>
</dbReference>
<dbReference type="SUPFAM" id="SSF53067">
    <property type="entry name" value="Actin-like ATPase domain"/>
    <property type="match status" value="1"/>
</dbReference>
<keyword evidence="7" id="KW-1185">Reference proteome</keyword>
<dbReference type="InterPro" id="IPR043129">
    <property type="entry name" value="ATPase_NBD"/>
</dbReference>
<proteinExistence type="predicted"/>
<evidence type="ECO:0000256" key="3">
    <source>
        <dbReference type="ARBA" id="ARBA00022777"/>
    </source>
</evidence>
<dbReference type="EMBL" id="CABWIL020000003">
    <property type="protein sequence ID" value="CAB3961318.1"/>
    <property type="molecule type" value="Genomic_DNA"/>
</dbReference>
<dbReference type="AlphaFoldDB" id="A0A6J5IQW4"/>
<name>A0A6J5IQW4_9BURK</name>